<dbReference type="AlphaFoldDB" id="A0A8K0MJK0"/>
<evidence type="ECO:0000256" key="3">
    <source>
        <dbReference type="ARBA" id="ARBA00022771"/>
    </source>
</evidence>
<dbReference type="SMART" id="SM00259">
    <property type="entry name" value="ZnF_A20"/>
    <property type="match status" value="1"/>
</dbReference>
<evidence type="ECO:0008006" key="11">
    <source>
        <dbReference type="Google" id="ProtNLM"/>
    </source>
</evidence>
<dbReference type="PROSITE" id="PS51039">
    <property type="entry name" value="ZF_AN1"/>
    <property type="match status" value="1"/>
</dbReference>
<name>A0A8K0MJK0_9ROSA</name>
<evidence type="ECO:0000256" key="6">
    <source>
        <dbReference type="SAM" id="MobiDB-lite"/>
    </source>
</evidence>
<dbReference type="EMBL" id="VOIH02000004">
    <property type="protein sequence ID" value="KAF3448431.1"/>
    <property type="molecule type" value="Genomic_DNA"/>
</dbReference>
<dbReference type="SUPFAM" id="SSF118310">
    <property type="entry name" value="AN1-like Zinc finger"/>
    <property type="match status" value="1"/>
</dbReference>
<comment type="caution">
    <text evidence="9">The sequence shown here is derived from an EMBL/GenBank/DDBJ whole genome shotgun (WGS) entry which is preliminary data.</text>
</comment>
<dbReference type="FunFam" id="4.10.1110.10:FF:000001">
    <property type="entry name" value="Zinc finger AN1-type containing 6"/>
    <property type="match status" value="1"/>
</dbReference>
<dbReference type="InterPro" id="IPR000058">
    <property type="entry name" value="Znf_AN1"/>
</dbReference>
<dbReference type="GO" id="GO:0043161">
    <property type="term" value="P:proteasome-mediated ubiquitin-dependent protein catabolic process"/>
    <property type="evidence" value="ECO:0007669"/>
    <property type="project" value="TreeGrafter"/>
</dbReference>
<feature type="domain" description="AN1-type" evidence="8">
    <location>
        <begin position="102"/>
        <end position="148"/>
    </location>
</feature>
<feature type="region of interest" description="Disordered" evidence="6">
    <location>
        <begin position="72"/>
        <end position="100"/>
    </location>
</feature>
<dbReference type="InterPro" id="IPR050652">
    <property type="entry name" value="AN1_A20_ZnFinger"/>
</dbReference>
<dbReference type="PROSITE" id="PS51036">
    <property type="entry name" value="ZF_A20"/>
    <property type="match status" value="1"/>
</dbReference>
<feature type="domain" description="A20-type" evidence="7">
    <location>
        <begin position="14"/>
        <end position="48"/>
    </location>
</feature>
<sequence>MGSHEQSGGTSYQPSEPKPCANNCGFFGTAGTMNLCSKCYRDFRIKEDRAASAKAAMEKSFNAVAKKSENQAARVSDIVESDQSPAVGSPSATVSGGDQTEPKVSNRCSTCNRKVGLTGFKCKCGSMYCGTHRYPEKHDCDFDFKASGRDSIAKANPVIKADKVQRI</sequence>
<dbReference type="Pfam" id="PF01754">
    <property type="entry name" value="zf-A20"/>
    <property type="match status" value="1"/>
</dbReference>
<evidence type="ECO:0000256" key="5">
    <source>
        <dbReference type="PROSITE-ProRule" id="PRU00449"/>
    </source>
</evidence>
<dbReference type="PANTHER" id="PTHR10634:SF116">
    <property type="entry name" value="ZINC FINGER A20 AND AN1 DOMAIN-CONTAINING STRESS-ASSOCIATED PROTEIN 1"/>
    <property type="match status" value="1"/>
</dbReference>
<organism evidence="9 10">
    <name type="scientific">Rhamnella rubrinervis</name>
    <dbReference type="NCBI Taxonomy" id="2594499"/>
    <lineage>
        <taxon>Eukaryota</taxon>
        <taxon>Viridiplantae</taxon>
        <taxon>Streptophyta</taxon>
        <taxon>Embryophyta</taxon>
        <taxon>Tracheophyta</taxon>
        <taxon>Spermatophyta</taxon>
        <taxon>Magnoliopsida</taxon>
        <taxon>eudicotyledons</taxon>
        <taxon>Gunneridae</taxon>
        <taxon>Pentapetalae</taxon>
        <taxon>rosids</taxon>
        <taxon>fabids</taxon>
        <taxon>Rosales</taxon>
        <taxon>Rhamnaceae</taxon>
        <taxon>rhamnoid group</taxon>
        <taxon>Rhamneae</taxon>
        <taxon>Rhamnella</taxon>
    </lineage>
</organism>
<comment type="function">
    <text evidence="1">May be involved in environmental stress response.</text>
</comment>
<dbReference type="Gene3D" id="4.10.1110.10">
    <property type="entry name" value="AN1-like Zinc finger"/>
    <property type="match status" value="1"/>
</dbReference>
<dbReference type="OrthoDB" id="428577at2759"/>
<keyword evidence="4" id="KW-0862">Zinc</keyword>
<dbReference type="Pfam" id="PF01428">
    <property type="entry name" value="zf-AN1"/>
    <property type="match status" value="1"/>
</dbReference>
<dbReference type="Proteomes" id="UP000796880">
    <property type="component" value="Unassembled WGS sequence"/>
</dbReference>
<dbReference type="SUPFAM" id="SSF57716">
    <property type="entry name" value="Glucocorticoid receptor-like (DNA-binding domain)"/>
    <property type="match status" value="1"/>
</dbReference>
<evidence type="ECO:0000256" key="1">
    <source>
        <dbReference type="ARBA" id="ARBA00003732"/>
    </source>
</evidence>
<dbReference type="PANTHER" id="PTHR10634">
    <property type="entry name" value="AN1-TYPE ZINC FINGER PROTEIN"/>
    <property type="match status" value="1"/>
</dbReference>
<protein>
    <recommendedName>
        <fullName evidence="11">Zinc finger A20 and AN1 domain-containing stress-associated protein 1</fullName>
    </recommendedName>
</protein>
<dbReference type="GO" id="GO:0003677">
    <property type="term" value="F:DNA binding"/>
    <property type="evidence" value="ECO:0007669"/>
    <property type="project" value="InterPro"/>
</dbReference>
<dbReference type="GO" id="GO:0008270">
    <property type="term" value="F:zinc ion binding"/>
    <property type="evidence" value="ECO:0007669"/>
    <property type="project" value="UniProtKB-KW"/>
</dbReference>
<keyword evidence="10" id="KW-1185">Reference proteome</keyword>
<dbReference type="Gene3D" id="1.20.5.4770">
    <property type="match status" value="1"/>
</dbReference>
<evidence type="ECO:0000259" key="7">
    <source>
        <dbReference type="PROSITE" id="PS51036"/>
    </source>
</evidence>
<evidence type="ECO:0000256" key="2">
    <source>
        <dbReference type="ARBA" id="ARBA00022723"/>
    </source>
</evidence>
<dbReference type="InterPro" id="IPR035896">
    <property type="entry name" value="AN1-like_Znf"/>
</dbReference>
<keyword evidence="3 5" id="KW-0863">Zinc-finger</keyword>
<evidence type="ECO:0000313" key="10">
    <source>
        <dbReference type="Proteomes" id="UP000796880"/>
    </source>
</evidence>
<evidence type="ECO:0000313" key="9">
    <source>
        <dbReference type="EMBL" id="KAF3448431.1"/>
    </source>
</evidence>
<feature type="compositionally biased region" description="Polar residues" evidence="6">
    <location>
        <begin position="81"/>
        <end position="100"/>
    </location>
</feature>
<accession>A0A8K0MJK0</accession>
<keyword evidence="2" id="KW-0479">Metal-binding</keyword>
<dbReference type="InterPro" id="IPR002653">
    <property type="entry name" value="Znf_A20"/>
</dbReference>
<evidence type="ECO:0000259" key="8">
    <source>
        <dbReference type="PROSITE" id="PS51039"/>
    </source>
</evidence>
<gene>
    <name evidence="9" type="ORF">FNV43_RR09144</name>
</gene>
<dbReference type="SMART" id="SM00154">
    <property type="entry name" value="ZnF_AN1"/>
    <property type="match status" value="1"/>
</dbReference>
<proteinExistence type="predicted"/>
<evidence type="ECO:0000256" key="4">
    <source>
        <dbReference type="ARBA" id="ARBA00022833"/>
    </source>
</evidence>
<reference evidence="9" key="1">
    <citation type="submission" date="2020-03" db="EMBL/GenBank/DDBJ databases">
        <title>A high-quality chromosome-level genome assembly of a woody plant with both climbing and erect habits, Rhamnella rubrinervis.</title>
        <authorList>
            <person name="Lu Z."/>
            <person name="Yang Y."/>
            <person name="Zhu X."/>
            <person name="Sun Y."/>
        </authorList>
    </citation>
    <scope>NUCLEOTIDE SEQUENCE</scope>
    <source>
        <strain evidence="9">BYM</strain>
        <tissue evidence="9">Leaf</tissue>
    </source>
</reference>